<feature type="region of interest" description="Disordered" evidence="1">
    <location>
        <begin position="102"/>
        <end position="122"/>
    </location>
</feature>
<name>A0ABN7ADU1_9HEMI</name>
<organism evidence="2 3">
    <name type="scientific">Nesidiocoris tenuis</name>
    <dbReference type="NCBI Taxonomy" id="355587"/>
    <lineage>
        <taxon>Eukaryota</taxon>
        <taxon>Metazoa</taxon>
        <taxon>Ecdysozoa</taxon>
        <taxon>Arthropoda</taxon>
        <taxon>Hexapoda</taxon>
        <taxon>Insecta</taxon>
        <taxon>Pterygota</taxon>
        <taxon>Neoptera</taxon>
        <taxon>Paraneoptera</taxon>
        <taxon>Hemiptera</taxon>
        <taxon>Heteroptera</taxon>
        <taxon>Panheteroptera</taxon>
        <taxon>Cimicomorpha</taxon>
        <taxon>Miridae</taxon>
        <taxon>Dicyphina</taxon>
        <taxon>Nesidiocoris</taxon>
    </lineage>
</organism>
<evidence type="ECO:0000256" key="1">
    <source>
        <dbReference type="SAM" id="MobiDB-lite"/>
    </source>
</evidence>
<sequence length="122" mass="13164">MSLGCVPKGAGPPVRRRLATESEKRQPELSGCHLARPILGRAPNRLPAVVCVSVGMGQHNREPPSRRKGRVCQTVIAALLRIERGSEAPLVPTLPIPTLREIGTSEIGISDPGMSYEDQDDH</sequence>
<proteinExistence type="predicted"/>
<accession>A0ABN7ADU1</accession>
<evidence type="ECO:0000313" key="2">
    <source>
        <dbReference type="EMBL" id="BES90461.1"/>
    </source>
</evidence>
<reference evidence="2 3" key="1">
    <citation type="submission" date="2023-09" db="EMBL/GenBank/DDBJ databases">
        <title>Nesidiocoris tenuis whole genome shotgun sequence.</title>
        <authorList>
            <person name="Shibata T."/>
            <person name="Shimoda M."/>
            <person name="Kobayashi T."/>
            <person name="Uehara T."/>
        </authorList>
    </citation>
    <scope>NUCLEOTIDE SEQUENCE [LARGE SCALE GENOMIC DNA]</scope>
    <source>
        <strain evidence="2 3">Japan</strain>
    </source>
</reference>
<dbReference type="Proteomes" id="UP001307889">
    <property type="component" value="Chromosome 2"/>
</dbReference>
<keyword evidence="3" id="KW-1185">Reference proteome</keyword>
<gene>
    <name evidence="2" type="ORF">NTJ_03271</name>
</gene>
<feature type="region of interest" description="Disordered" evidence="1">
    <location>
        <begin position="1"/>
        <end position="29"/>
    </location>
</feature>
<feature type="compositionally biased region" description="Basic and acidic residues" evidence="1">
    <location>
        <begin position="18"/>
        <end position="27"/>
    </location>
</feature>
<dbReference type="EMBL" id="AP028910">
    <property type="protein sequence ID" value="BES90461.1"/>
    <property type="molecule type" value="Genomic_DNA"/>
</dbReference>
<evidence type="ECO:0000313" key="3">
    <source>
        <dbReference type="Proteomes" id="UP001307889"/>
    </source>
</evidence>
<protein>
    <submittedName>
        <fullName evidence="2">Uncharacterized protein</fullName>
    </submittedName>
</protein>